<evidence type="ECO:0000256" key="1">
    <source>
        <dbReference type="SAM" id="Phobius"/>
    </source>
</evidence>
<keyword evidence="1" id="KW-0812">Transmembrane</keyword>
<sequence>MKKIHSNRRMSAQNIEYRFIYLFASALTFQASSEFIRVSKYRINRSELFLNSDLRTAFWHGFTSAPLILTFQLIHFILSQFQHRTQTFIINNLPLVNTVEFIEYLIFQLTVVILKRQCTVQIVVDSDVFTGNP</sequence>
<organism evidence="2 3">
    <name type="scientific">Xenorhabdus budapestensis</name>
    <dbReference type="NCBI Taxonomy" id="290110"/>
    <lineage>
        <taxon>Bacteria</taxon>
        <taxon>Pseudomonadati</taxon>
        <taxon>Pseudomonadota</taxon>
        <taxon>Gammaproteobacteria</taxon>
        <taxon>Enterobacterales</taxon>
        <taxon>Morganellaceae</taxon>
        <taxon>Xenorhabdus</taxon>
    </lineage>
</organism>
<reference evidence="2 3" key="1">
    <citation type="journal article" date="2017" name="Nat. Microbiol.">
        <title>Natural product diversity associated with the nematode symbionts Photorhabdus and Xenorhabdus.</title>
        <authorList>
            <person name="Tobias N.J."/>
            <person name="Wolff H."/>
            <person name="Djahanschiri B."/>
            <person name="Grundmann F."/>
            <person name="Kronenwerth M."/>
            <person name="Shi Y.M."/>
            <person name="Simonyi S."/>
            <person name="Grun P."/>
            <person name="Shapiro-Ilan D."/>
            <person name="Pidot S.J."/>
            <person name="Stinear T.P."/>
            <person name="Ebersberger I."/>
            <person name="Bode H.B."/>
        </authorList>
    </citation>
    <scope>NUCLEOTIDE SEQUENCE [LARGE SCALE GENOMIC DNA]</scope>
    <source>
        <strain evidence="2 3">DSM 16342</strain>
    </source>
</reference>
<dbReference type="Proteomes" id="UP000225833">
    <property type="component" value="Unassembled WGS sequence"/>
</dbReference>
<name>A0A2D0IR55_XENBU</name>
<proteinExistence type="predicted"/>
<dbReference type="AlphaFoldDB" id="A0A2D0IR55"/>
<dbReference type="EMBL" id="NIBS01000026">
    <property type="protein sequence ID" value="PHM24320.1"/>
    <property type="molecule type" value="Genomic_DNA"/>
</dbReference>
<comment type="caution">
    <text evidence="2">The sequence shown here is derived from an EMBL/GenBank/DDBJ whole genome shotgun (WGS) entry which is preliminary data.</text>
</comment>
<accession>A0A2D0IR55</accession>
<keyword evidence="1" id="KW-0472">Membrane</keyword>
<gene>
    <name evidence="2" type="ORF">Xbud_03314</name>
</gene>
<protein>
    <submittedName>
        <fullName evidence="2">Uncharacterized protein</fullName>
    </submittedName>
</protein>
<feature type="transmembrane region" description="Helical" evidence="1">
    <location>
        <begin position="57"/>
        <end position="78"/>
    </location>
</feature>
<evidence type="ECO:0000313" key="3">
    <source>
        <dbReference type="Proteomes" id="UP000225833"/>
    </source>
</evidence>
<keyword evidence="1" id="KW-1133">Transmembrane helix</keyword>
<evidence type="ECO:0000313" key="2">
    <source>
        <dbReference type="EMBL" id="PHM24320.1"/>
    </source>
</evidence>